<name>A0A1G2H6N5_9BACT</name>
<reference evidence="13 14" key="1">
    <citation type="journal article" date="2016" name="Nat. Commun.">
        <title>Thousands of microbial genomes shed light on interconnected biogeochemical processes in an aquifer system.</title>
        <authorList>
            <person name="Anantharaman K."/>
            <person name="Brown C.T."/>
            <person name="Hug L.A."/>
            <person name="Sharon I."/>
            <person name="Castelle C.J."/>
            <person name="Probst A.J."/>
            <person name="Thomas B.C."/>
            <person name="Singh A."/>
            <person name="Wilkins M.J."/>
            <person name="Karaoz U."/>
            <person name="Brodie E.L."/>
            <person name="Williams K.H."/>
            <person name="Hubbard S.S."/>
            <person name="Banfield J.F."/>
        </authorList>
    </citation>
    <scope>NUCLEOTIDE SEQUENCE [LARGE SCALE GENOMIC DNA]</scope>
</reference>
<gene>
    <name evidence="10" type="primary">valS</name>
    <name evidence="13" type="ORF">A2827_02825</name>
</gene>
<dbReference type="STRING" id="1802158.A2827_02825"/>
<evidence type="ECO:0000256" key="5">
    <source>
        <dbReference type="ARBA" id="ARBA00022741"/>
    </source>
</evidence>
<evidence type="ECO:0000256" key="8">
    <source>
        <dbReference type="ARBA" id="ARBA00023146"/>
    </source>
</evidence>
<dbReference type="PRINTS" id="PR00986">
    <property type="entry name" value="TRNASYNTHVAL"/>
</dbReference>
<comment type="catalytic activity">
    <reaction evidence="9 10">
        <text>tRNA(Val) + L-valine + ATP = L-valyl-tRNA(Val) + AMP + diphosphate</text>
        <dbReference type="Rhea" id="RHEA:10704"/>
        <dbReference type="Rhea" id="RHEA-COMP:9672"/>
        <dbReference type="Rhea" id="RHEA-COMP:9708"/>
        <dbReference type="ChEBI" id="CHEBI:30616"/>
        <dbReference type="ChEBI" id="CHEBI:33019"/>
        <dbReference type="ChEBI" id="CHEBI:57762"/>
        <dbReference type="ChEBI" id="CHEBI:78442"/>
        <dbReference type="ChEBI" id="CHEBI:78537"/>
        <dbReference type="ChEBI" id="CHEBI:456215"/>
        <dbReference type="EC" id="6.1.1.9"/>
    </reaction>
</comment>
<dbReference type="EC" id="6.1.1.9" evidence="10"/>
<dbReference type="PANTHER" id="PTHR11946">
    <property type="entry name" value="VALYL-TRNA SYNTHETASES"/>
    <property type="match status" value="1"/>
</dbReference>
<dbReference type="GO" id="GO:0005524">
    <property type="term" value="F:ATP binding"/>
    <property type="evidence" value="ECO:0007669"/>
    <property type="project" value="UniProtKB-UniRule"/>
</dbReference>
<evidence type="ECO:0000313" key="14">
    <source>
        <dbReference type="Proteomes" id="UP000177932"/>
    </source>
</evidence>
<feature type="domain" description="Aminoacyl-tRNA synthetase class Ia" evidence="11">
    <location>
        <begin position="17"/>
        <end position="600"/>
    </location>
</feature>
<comment type="function">
    <text evidence="10">Catalyzes the attachment of valine to tRNA(Val). As ValRS can inadvertently accommodate and process structurally similar amino acids such as threonine, to avoid such errors, it has a 'posttransfer' editing activity that hydrolyzes mischarged Thr-tRNA(Val) in a tRNA-dependent manner.</text>
</comment>
<dbReference type="GO" id="GO:0005829">
    <property type="term" value="C:cytosol"/>
    <property type="evidence" value="ECO:0007669"/>
    <property type="project" value="TreeGrafter"/>
</dbReference>
<dbReference type="CDD" id="cd00817">
    <property type="entry name" value="ValRS_core"/>
    <property type="match status" value="1"/>
</dbReference>
<dbReference type="Pfam" id="PF00133">
    <property type="entry name" value="tRNA-synt_1"/>
    <property type="match status" value="1"/>
</dbReference>
<dbReference type="AlphaFoldDB" id="A0A1G2H6N5"/>
<dbReference type="Gene3D" id="3.40.50.620">
    <property type="entry name" value="HUPs"/>
    <property type="match status" value="2"/>
</dbReference>
<keyword evidence="3 10" id="KW-0963">Cytoplasm</keyword>
<evidence type="ECO:0000256" key="2">
    <source>
        <dbReference type="ARBA" id="ARBA00011245"/>
    </source>
</evidence>
<evidence type="ECO:0000256" key="3">
    <source>
        <dbReference type="ARBA" id="ARBA00022490"/>
    </source>
</evidence>
<evidence type="ECO:0000259" key="11">
    <source>
        <dbReference type="Pfam" id="PF00133"/>
    </source>
</evidence>
<dbReference type="InterPro" id="IPR033705">
    <property type="entry name" value="Anticodon_Ia_Val"/>
</dbReference>
<dbReference type="GO" id="GO:0006438">
    <property type="term" value="P:valyl-tRNA aminoacylation"/>
    <property type="evidence" value="ECO:0007669"/>
    <property type="project" value="UniProtKB-UniRule"/>
</dbReference>
<dbReference type="Gene3D" id="1.10.730.10">
    <property type="entry name" value="Isoleucyl-tRNA Synthetase, Domain 1"/>
    <property type="match status" value="1"/>
</dbReference>
<dbReference type="GO" id="GO:0002161">
    <property type="term" value="F:aminoacyl-tRNA deacylase activity"/>
    <property type="evidence" value="ECO:0007669"/>
    <property type="project" value="InterPro"/>
</dbReference>
<evidence type="ECO:0000256" key="1">
    <source>
        <dbReference type="ARBA" id="ARBA00004496"/>
    </source>
</evidence>
<dbReference type="InterPro" id="IPR013155">
    <property type="entry name" value="M/V/L/I-tRNA-synth_anticd-bd"/>
</dbReference>
<dbReference type="SUPFAM" id="SSF47323">
    <property type="entry name" value="Anticodon-binding domain of a subclass of class I aminoacyl-tRNA synthetases"/>
    <property type="match status" value="1"/>
</dbReference>
<keyword evidence="5 10" id="KW-0547">Nucleotide-binding</keyword>
<dbReference type="Proteomes" id="UP000177932">
    <property type="component" value="Unassembled WGS sequence"/>
</dbReference>
<dbReference type="InterPro" id="IPR009080">
    <property type="entry name" value="tRNAsynth_Ia_anticodon-bd"/>
</dbReference>
<dbReference type="NCBIfam" id="TIGR00422">
    <property type="entry name" value="valS"/>
    <property type="match status" value="1"/>
</dbReference>
<dbReference type="PANTHER" id="PTHR11946:SF93">
    <property type="entry name" value="VALINE--TRNA LIGASE, CHLOROPLASTIC_MITOCHONDRIAL 2"/>
    <property type="match status" value="1"/>
</dbReference>
<evidence type="ECO:0000259" key="12">
    <source>
        <dbReference type="Pfam" id="PF08264"/>
    </source>
</evidence>
<organism evidence="13 14">
    <name type="scientific">Candidatus Spechtbacteria bacterium RIFCSPHIGHO2_01_FULL_43_30</name>
    <dbReference type="NCBI Taxonomy" id="1802158"/>
    <lineage>
        <taxon>Bacteria</taxon>
        <taxon>Candidatus Spechtiibacteriota</taxon>
    </lineage>
</organism>
<feature type="short sequence motif" description="'HIGH' region" evidence="10">
    <location>
        <begin position="48"/>
        <end position="58"/>
    </location>
</feature>
<dbReference type="SUPFAM" id="SSF52374">
    <property type="entry name" value="Nucleotidylyl transferase"/>
    <property type="match status" value="1"/>
</dbReference>
<dbReference type="InterPro" id="IPR001412">
    <property type="entry name" value="aa-tRNA-synth_I_CS"/>
</dbReference>
<evidence type="ECO:0000256" key="6">
    <source>
        <dbReference type="ARBA" id="ARBA00022840"/>
    </source>
</evidence>
<dbReference type="InterPro" id="IPR014729">
    <property type="entry name" value="Rossmann-like_a/b/a_fold"/>
</dbReference>
<comment type="domain">
    <text evidence="10">The C-terminal coiled-coil domain is crucial for aminoacylation activity.</text>
</comment>
<keyword evidence="8 10" id="KW-0030">Aminoacyl-tRNA synthetase</keyword>
<keyword evidence="7 10" id="KW-0648">Protein biosynthesis</keyword>
<comment type="caution">
    <text evidence="13">The sequence shown here is derived from an EMBL/GenBank/DDBJ whole genome shotgun (WGS) entry which is preliminary data.</text>
</comment>
<proteinExistence type="inferred from homology"/>
<keyword evidence="10" id="KW-0175">Coiled coil</keyword>
<evidence type="ECO:0000256" key="10">
    <source>
        <dbReference type="HAMAP-Rule" id="MF_02004"/>
    </source>
</evidence>
<keyword evidence="6 10" id="KW-0067">ATP-binding</keyword>
<dbReference type="InterPro" id="IPR002300">
    <property type="entry name" value="aa-tRNA-synth_Ia"/>
</dbReference>
<comment type="subcellular location">
    <subcellularLocation>
        <location evidence="1 10">Cytoplasm</location>
    </subcellularLocation>
</comment>
<feature type="binding site" evidence="10">
    <location>
        <position position="564"/>
    </location>
    <ligand>
        <name>ATP</name>
        <dbReference type="ChEBI" id="CHEBI:30616"/>
    </ligand>
</feature>
<dbReference type="FunFam" id="3.40.50.620:FF:000032">
    <property type="entry name" value="Valine--tRNA ligase"/>
    <property type="match status" value="1"/>
</dbReference>
<protein>
    <recommendedName>
        <fullName evidence="10">Valine--tRNA ligase</fullName>
        <ecNumber evidence="10">6.1.1.9</ecNumber>
    </recommendedName>
    <alternativeName>
        <fullName evidence="10">Valyl-tRNA synthetase</fullName>
        <shortName evidence="10">ValRS</shortName>
    </alternativeName>
</protein>
<dbReference type="SUPFAM" id="SSF50677">
    <property type="entry name" value="ValRS/IleRS/LeuRS editing domain"/>
    <property type="match status" value="1"/>
</dbReference>
<evidence type="ECO:0000313" key="13">
    <source>
        <dbReference type="EMBL" id="OGZ58134.1"/>
    </source>
</evidence>
<dbReference type="PROSITE" id="PS00178">
    <property type="entry name" value="AA_TRNA_LIGASE_I"/>
    <property type="match status" value="1"/>
</dbReference>
<dbReference type="Pfam" id="PF08264">
    <property type="entry name" value="Anticodon_1"/>
    <property type="match status" value="1"/>
</dbReference>
<dbReference type="CDD" id="cd07962">
    <property type="entry name" value="Anticodon_Ia_Val"/>
    <property type="match status" value="1"/>
</dbReference>
<feature type="domain" description="Methionyl/Valyl/Leucyl/Isoleucyl-tRNA synthetase anticodon-binding" evidence="12">
    <location>
        <begin position="645"/>
        <end position="753"/>
    </location>
</feature>
<comment type="subunit">
    <text evidence="2 10">Monomer.</text>
</comment>
<dbReference type="NCBIfam" id="NF004349">
    <property type="entry name" value="PRK05729.1"/>
    <property type="match status" value="1"/>
</dbReference>
<accession>A0A1G2H6N5</accession>
<dbReference type="InterPro" id="IPR002303">
    <property type="entry name" value="Valyl-tRNA_ligase"/>
</dbReference>
<evidence type="ECO:0000256" key="9">
    <source>
        <dbReference type="ARBA" id="ARBA00047552"/>
    </source>
</evidence>
<evidence type="ECO:0000256" key="4">
    <source>
        <dbReference type="ARBA" id="ARBA00022598"/>
    </source>
</evidence>
<dbReference type="GO" id="GO:0004832">
    <property type="term" value="F:valine-tRNA ligase activity"/>
    <property type="evidence" value="ECO:0007669"/>
    <property type="project" value="UniProtKB-UniRule"/>
</dbReference>
<comment type="similarity">
    <text evidence="10">Belongs to the class-I aminoacyl-tRNA synthetase family. ValS type 1 subfamily.</text>
</comment>
<keyword evidence="4 10" id="KW-0436">Ligase</keyword>
<comment type="domain">
    <text evidence="10">ValRS has two distinct active sites: one for aminoacylation and one for editing. The misactivated threonine is translocated from the active site to the editing site.</text>
</comment>
<dbReference type="HAMAP" id="MF_02004">
    <property type="entry name" value="Val_tRNA_synth_type1"/>
    <property type="match status" value="1"/>
</dbReference>
<comment type="caution">
    <text evidence="10">Lacks conserved residue(s) required for the propagation of feature annotation.</text>
</comment>
<sequence length="755" mass="87409">MQKELPSAYDPKTTESKIYELWEKSGFFNPDKLPKTHKKTFTITIPPPNVTGELHMGHALNAVIQDAIIRRKRMQGYKTLWIPGTDHAGIATQNKVEQKLKKENLSRFDLGRDKFIEEVWKWKEQYGNIILHQLKQIGASCDWSRARFTMDDGYANSVSEAFVKYYNKGWLYRALRVVNWCIRCGTSLSDLELEYKGENGKLWHIRYKLENQHLPKKTEIQNSKISEVRYIIVATTRPETMLGDAAVAVNPKDERYKDLIGKNVVLPIQNRNIPIIADYAVDPSFGTGAVKVTPLHDFNDWEIAQRHNLPQYKIINERGRMTKGAGAVCEGLKINECREKVLEELAKQNLLEKTEDFAHQVPHCYRCDSIIEPLANLQWFLKMDQLAKTAMRAVKKREVKFVPKRWDEIYIDWLKNVRDWCVSRQIWWGHRLPVWFCGKSDGFQERMDLDEDIKVGCGQIIVSGEKPRNCPSCKGTNLKQSEDVLDTWFSSALWPFATLGWPDKKSKDLKTFYPTQVLSTDRGIINLWVARMIFSSYEFTGQKPFDNVIIHATVLTKDGRRMSKSLGTGIDPLQLIDKYGADATRFGIAYQAMGGQDIRFAEEHIMAGKKFCNKLWNISRFVLLQTTKDESPMTNRIPKPKSQSDKKILSQFNKMSKLADKYLEQYQFGHAAHALYDFVWHDFADVYLEESKKQIARAETKKQAEITKTILLYILTQTLKLLHPFTPFITEEIYSTLPIKDKKLLIVESWPVKSK</sequence>
<dbReference type="EMBL" id="MHOD01000014">
    <property type="protein sequence ID" value="OGZ58134.1"/>
    <property type="molecule type" value="Genomic_DNA"/>
</dbReference>
<dbReference type="InterPro" id="IPR009008">
    <property type="entry name" value="Val/Leu/Ile-tRNA-synth_edit"/>
</dbReference>
<evidence type="ECO:0000256" key="7">
    <source>
        <dbReference type="ARBA" id="ARBA00022917"/>
    </source>
</evidence>